<evidence type="ECO:0000313" key="3">
    <source>
        <dbReference type="Proteomes" id="UP000184330"/>
    </source>
</evidence>
<dbReference type="AlphaFoldDB" id="A0A1L7XRN3"/>
<protein>
    <submittedName>
        <fullName evidence="2">Uncharacterized protein</fullName>
    </submittedName>
</protein>
<feature type="transmembrane region" description="Helical" evidence="1">
    <location>
        <begin position="157"/>
        <end position="176"/>
    </location>
</feature>
<evidence type="ECO:0000313" key="2">
    <source>
        <dbReference type="EMBL" id="CZR67608.1"/>
    </source>
</evidence>
<keyword evidence="1" id="KW-1133">Transmembrane helix</keyword>
<reference evidence="2 3" key="1">
    <citation type="submission" date="2016-03" db="EMBL/GenBank/DDBJ databases">
        <authorList>
            <person name="Ploux O."/>
        </authorList>
    </citation>
    <scope>NUCLEOTIDE SEQUENCE [LARGE SCALE GENOMIC DNA]</scope>
    <source>
        <strain evidence="2 3">UAMH 11012</strain>
    </source>
</reference>
<keyword evidence="1" id="KW-0472">Membrane</keyword>
<dbReference type="STRING" id="576137.A0A1L7XRN3"/>
<sequence length="734" mass="81281">MTKQEFETQYRAVPSPSLEESTISHQRWSWRSLWPSRNEKSKVAISNSRFRALWRCFVVLSPIPLTLIVLGLNISNYYCFDWGRPNQNSILDALQFFAKVHDLLIAASVTAIILHSVLYHLTMEDGVSLAAITPAYQLSQTSFIFKRAFWIDIFSHGRISLGILITLAVFLINIAGPSAAIAVLPKAGWWPVPPGILWAGSGYNTVGAFYITNSTSVWPTEVSISYLPTDEPAGDCLSSWAIIEESCPAAGYLPVTEALLNDNFQIGGLWNVLLSNRDTSRSLTSIGPAYFDNDFDRKRWSISSSITQIMATSFSNYDENDNYNQTLGFHGTPLLKPLVQVECSVREVVSSTLVFPHDYIPLPGASSSETWAVETSVGWDSVISDRTSDVHFLWASLQNNNSGPSLLAAFNINNTNNAFNYTDSSGASHMGDNQTAFTCSIDARWAPVEMWMFPGFDFDYRVHENSPFDLAGSLDFLGSPDQIPNLEQIQIDPAWAASLNVHTPNSTYALTMEQVVRISESMNADWWSNGTTDEFLNLVAAGMGMMVADGLARLSWSDQLVALASDNRGSFLQNWGTNASLDTTRIAPTINPDWLEMNFASYRQGWSYSLSGVTIRLALGVLALHLVIAVIHTVIVVGSRDVWTTESWGSMGELLVLAINSDRSEKFQNTCAGIDLSRTWRKKLKIREIEQGHLGLVVDNHGDIDDVEQGPTVGGEQPKAVPGRRYGCIRTDYQ</sequence>
<name>A0A1L7XRN3_9HELO</name>
<accession>A0A1L7XRN3</accession>
<dbReference type="Proteomes" id="UP000184330">
    <property type="component" value="Unassembled WGS sequence"/>
</dbReference>
<dbReference type="EMBL" id="FJOG01000045">
    <property type="protein sequence ID" value="CZR67608.1"/>
    <property type="molecule type" value="Genomic_DNA"/>
</dbReference>
<organism evidence="2 3">
    <name type="scientific">Phialocephala subalpina</name>
    <dbReference type="NCBI Taxonomy" id="576137"/>
    <lineage>
        <taxon>Eukaryota</taxon>
        <taxon>Fungi</taxon>
        <taxon>Dikarya</taxon>
        <taxon>Ascomycota</taxon>
        <taxon>Pezizomycotina</taxon>
        <taxon>Leotiomycetes</taxon>
        <taxon>Helotiales</taxon>
        <taxon>Mollisiaceae</taxon>
        <taxon>Phialocephala</taxon>
        <taxon>Phialocephala fortinii species complex</taxon>
    </lineage>
</organism>
<gene>
    <name evidence="2" type="ORF">PAC_17507</name>
</gene>
<evidence type="ECO:0000256" key="1">
    <source>
        <dbReference type="SAM" id="Phobius"/>
    </source>
</evidence>
<proteinExistence type="predicted"/>
<keyword evidence="3" id="KW-1185">Reference proteome</keyword>
<dbReference type="OrthoDB" id="5342924at2759"/>
<feature type="transmembrane region" description="Helical" evidence="1">
    <location>
        <begin position="52"/>
        <end position="79"/>
    </location>
</feature>
<keyword evidence="1" id="KW-0812">Transmembrane</keyword>
<feature type="transmembrane region" description="Helical" evidence="1">
    <location>
        <begin position="100"/>
        <end position="121"/>
    </location>
</feature>